<evidence type="ECO:0000313" key="3">
    <source>
        <dbReference type="Proteomes" id="UP000027222"/>
    </source>
</evidence>
<dbReference type="Proteomes" id="UP000027222">
    <property type="component" value="Unassembled WGS sequence"/>
</dbReference>
<organism evidence="2 3">
    <name type="scientific">Galerina marginata (strain CBS 339.88)</name>
    <dbReference type="NCBI Taxonomy" id="685588"/>
    <lineage>
        <taxon>Eukaryota</taxon>
        <taxon>Fungi</taxon>
        <taxon>Dikarya</taxon>
        <taxon>Basidiomycota</taxon>
        <taxon>Agaricomycotina</taxon>
        <taxon>Agaricomycetes</taxon>
        <taxon>Agaricomycetidae</taxon>
        <taxon>Agaricales</taxon>
        <taxon>Agaricineae</taxon>
        <taxon>Strophariaceae</taxon>
        <taxon>Galerina</taxon>
    </lineage>
</organism>
<feature type="region of interest" description="Disordered" evidence="1">
    <location>
        <begin position="98"/>
        <end position="128"/>
    </location>
</feature>
<accession>A0A067THM2</accession>
<dbReference type="OrthoDB" id="3110031at2759"/>
<dbReference type="HOGENOM" id="CLU_1161215_0_0_1"/>
<feature type="compositionally biased region" description="Polar residues" evidence="1">
    <location>
        <begin position="221"/>
        <end position="239"/>
    </location>
</feature>
<dbReference type="EMBL" id="KL142374">
    <property type="protein sequence ID" value="KDR78433.1"/>
    <property type="molecule type" value="Genomic_DNA"/>
</dbReference>
<sequence>MCGEVCRLLYKEHPKSGGNVATAITHPKILNDGYEFGRVFGVQFDLYDLLQSPSHHSGMVVIQKYLRDRKRAGRYFVDGGRYASLSIHLLQIISTSSEDEQEKGRDGTSDYLDGEALNDDATPDKVDDEYMPEPNDKRALEFVISALPFYLSNADYNPMLAGLSRSTLTQKIEEKLPELHAKIKLLYDATHLYLQVSLMDCFYIVLINVYRKNPSHRTNHRPSLSVSEQINGTGRVTTT</sequence>
<evidence type="ECO:0000313" key="2">
    <source>
        <dbReference type="EMBL" id="KDR78433.1"/>
    </source>
</evidence>
<reference evidence="3" key="1">
    <citation type="journal article" date="2014" name="Proc. Natl. Acad. Sci. U.S.A.">
        <title>Extensive sampling of basidiomycete genomes demonstrates inadequacy of the white-rot/brown-rot paradigm for wood decay fungi.</title>
        <authorList>
            <person name="Riley R."/>
            <person name="Salamov A.A."/>
            <person name="Brown D.W."/>
            <person name="Nagy L.G."/>
            <person name="Floudas D."/>
            <person name="Held B.W."/>
            <person name="Levasseur A."/>
            <person name="Lombard V."/>
            <person name="Morin E."/>
            <person name="Otillar R."/>
            <person name="Lindquist E.A."/>
            <person name="Sun H."/>
            <person name="LaButti K.M."/>
            <person name="Schmutz J."/>
            <person name="Jabbour D."/>
            <person name="Luo H."/>
            <person name="Baker S.E."/>
            <person name="Pisabarro A.G."/>
            <person name="Walton J.D."/>
            <person name="Blanchette R.A."/>
            <person name="Henrissat B."/>
            <person name="Martin F."/>
            <person name="Cullen D."/>
            <person name="Hibbett D.S."/>
            <person name="Grigoriev I.V."/>
        </authorList>
    </citation>
    <scope>NUCLEOTIDE SEQUENCE [LARGE SCALE GENOMIC DNA]</scope>
    <source>
        <strain evidence="3">CBS 339.88</strain>
    </source>
</reference>
<feature type="region of interest" description="Disordered" evidence="1">
    <location>
        <begin position="216"/>
        <end position="239"/>
    </location>
</feature>
<protein>
    <submittedName>
        <fullName evidence="2">Uncharacterized protein</fullName>
    </submittedName>
</protein>
<proteinExistence type="predicted"/>
<evidence type="ECO:0000256" key="1">
    <source>
        <dbReference type="SAM" id="MobiDB-lite"/>
    </source>
</evidence>
<keyword evidence="3" id="KW-1185">Reference proteome</keyword>
<dbReference type="AlphaFoldDB" id="A0A067THM2"/>
<name>A0A067THM2_GALM3</name>
<gene>
    <name evidence="2" type="ORF">GALMADRAFT_1249933</name>
</gene>